<dbReference type="SMART" id="SM00321">
    <property type="entry name" value="WSC"/>
    <property type="match status" value="2"/>
</dbReference>
<evidence type="ECO:0000256" key="3">
    <source>
        <dbReference type="SAM" id="SignalP"/>
    </source>
</evidence>
<proteinExistence type="predicted"/>
<evidence type="ECO:0000313" key="5">
    <source>
        <dbReference type="EMBL" id="TYJ54972.1"/>
    </source>
</evidence>
<dbReference type="CDD" id="cd11577">
    <property type="entry name" value="GH71"/>
    <property type="match status" value="1"/>
</dbReference>
<dbReference type="Gene3D" id="3.20.20.80">
    <property type="entry name" value="Glycosidases"/>
    <property type="match status" value="1"/>
</dbReference>
<keyword evidence="1" id="KW-0677">Repeat</keyword>
<dbReference type="InterPro" id="IPR002889">
    <property type="entry name" value="WSC_carb-bd"/>
</dbReference>
<dbReference type="GO" id="GO:0051118">
    <property type="term" value="F:glucan endo-1,3-alpha-glucosidase activity"/>
    <property type="evidence" value="ECO:0007669"/>
    <property type="project" value="InterPro"/>
</dbReference>
<feature type="signal peptide" evidence="3">
    <location>
        <begin position="1"/>
        <end position="21"/>
    </location>
</feature>
<accession>A0A5D3AVU7</accession>
<dbReference type="InterPro" id="IPR051589">
    <property type="entry name" value="Sialate-O-sulfotransferase"/>
</dbReference>
<reference evidence="5 6" key="1">
    <citation type="submission" date="2017-05" db="EMBL/GenBank/DDBJ databases">
        <title>The Genome Sequence of Tsuchiyaea wingfieldii DSM 27421.</title>
        <authorList>
            <person name="Cuomo C."/>
            <person name="Passer A."/>
            <person name="Billmyre B."/>
            <person name="Heitman J."/>
        </authorList>
    </citation>
    <scope>NUCLEOTIDE SEQUENCE [LARGE SCALE GENOMIC DNA]</scope>
    <source>
        <strain evidence="5 6">DSM 27421</strain>
    </source>
</reference>
<feature type="region of interest" description="Disordered" evidence="2">
    <location>
        <begin position="442"/>
        <end position="470"/>
    </location>
</feature>
<organism evidence="5 6">
    <name type="scientific">Cryptococcus floricola</name>
    <dbReference type="NCBI Taxonomy" id="2591691"/>
    <lineage>
        <taxon>Eukaryota</taxon>
        <taxon>Fungi</taxon>
        <taxon>Dikarya</taxon>
        <taxon>Basidiomycota</taxon>
        <taxon>Agaricomycotina</taxon>
        <taxon>Tremellomycetes</taxon>
        <taxon>Tremellales</taxon>
        <taxon>Cryptococcaceae</taxon>
        <taxon>Cryptococcus</taxon>
    </lineage>
</organism>
<dbReference type="PROSITE" id="PS51212">
    <property type="entry name" value="WSC"/>
    <property type="match status" value="2"/>
</dbReference>
<gene>
    <name evidence="5" type="ORF">B9479_004384</name>
</gene>
<protein>
    <recommendedName>
        <fullName evidence="4">WSC domain-containing protein</fullName>
    </recommendedName>
</protein>
<dbReference type="EMBL" id="NIDF01000049">
    <property type="protein sequence ID" value="TYJ54972.1"/>
    <property type="molecule type" value="Genomic_DNA"/>
</dbReference>
<evidence type="ECO:0000313" key="6">
    <source>
        <dbReference type="Proteomes" id="UP000322245"/>
    </source>
</evidence>
<evidence type="ECO:0000256" key="2">
    <source>
        <dbReference type="SAM" id="MobiDB-lite"/>
    </source>
</evidence>
<comment type="caution">
    <text evidence="5">The sequence shown here is derived from an EMBL/GenBank/DDBJ whole genome shotgun (WGS) entry which is preliminary data.</text>
</comment>
<feature type="chain" id="PRO_5022972329" description="WSC domain-containing protein" evidence="3">
    <location>
        <begin position="22"/>
        <end position="907"/>
    </location>
</feature>
<feature type="domain" description="WSC" evidence="4">
    <location>
        <begin position="77"/>
        <end position="171"/>
    </location>
</feature>
<dbReference type="PANTHER" id="PTHR45964">
    <property type="entry name" value="WSCD FAMILY MEMBER CG9164"/>
    <property type="match status" value="1"/>
</dbReference>
<name>A0A5D3AVU7_9TREE</name>
<dbReference type="InterPro" id="IPR005197">
    <property type="entry name" value="Glyco_hydro_71"/>
</dbReference>
<dbReference type="Pfam" id="PF03659">
    <property type="entry name" value="Glyco_hydro_71"/>
    <property type="match status" value="1"/>
</dbReference>
<dbReference type="Proteomes" id="UP000322245">
    <property type="component" value="Unassembled WGS sequence"/>
</dbReference>
<keyword evidence="3" id="KW-0732">Signal</keyword>
<dbReference type="AlphaFoldDB" id="A0A5D3AVU7"/>
<keyword evidence="6" id="KW-1185">Reference proteome</keyword>
<dbReference type="Pfam" id="PF01822">
    <property type="entry name" value="WSC"/>
    <property type="match status" value="2"/>
</dbReference>
<evidence type="ECO:0000256" key="1">
    <source>
        <dbReference type="ARBA" id="ARBA00022737"/>
    </source>
</evidence>
<evidence type="ECO:0000259" key="4">
    <source>
        <dbReference type="PROSITE" id="PS51212"/>
    </source>
</evidence>
<feature type="domain" description="WSC" evidence="4">
    <location>
        <begin position="305"/>
        <end position="396"/>
    </location>
</feature>
<dbReference type="PANTHER" id="PTHR45964:SF5">
    <property type="entry name" value="WSCD FAMILY MEMBER CG9164"/>
    <property type="match status" value="1"/>
</dbReference>
<sequence length="907" mass="93840">MAPILETAVSLLALAGTVAEATPLLKPGRHASPGVANVLSSSKRSLHNLLARYYGSTYGFTKPSPLPEKRDTSLPDGWSVFGCVAESTDERLLQGFAFSSSSLTPLLCVNECTKLGYTMAGTEYGDECYCGNSYSGNGGGLADDSTCGMGCGGDSSETCGTTWYLNLYTYNSSSLASCSSDSTTTSSVASVSASSTVSESFASATESATSSLDLATLIADASSTESASSSQITGTETASSAVAAVDLAHLSFSLSFGISIGDGESATATSSEAGATITASATSSVATSSSTSTASIYEDSDNASEWYALGCAIDSSDRVLSEYSVSMSDMTVNSCLSACEDLGYKYAGVEFGEECYCSSTLASAVTYDEDQCNVVCNGDEEETCGGTWAIEIFELISSAVSSSCSNSTASATSSVASLTSGVSVSVTASASSSAATSISETLSESASETVSQSASANETESATASMTVSSTESVSVSASTTATASGSATTADSTTVPSSSADHQVWAHHMVGNTYSYTSSNWASDIASATAAGIDGFALNIGSDSWGSSRVSDAYEAAGSSGFKLFLSLDMTSLACASSSDAANLVSLVTQFASKSAQATYNDKVVVSTFAGSDCAIDWQTSFVDALTAAGIDIFFIPSLFSDVSTFSSNTWMDGELNWNSGWPMGSTDLTTDSDKSYISALGDKVYAAAVSPFFYTHFSASSWNKNWLYRSDDWLYCTRWEQLISMRETVKLAEILTWNDYGESSYIGSISGDLPSGSEAFVNGMTHTGLLSLTNYYATAFKTGAYPSITEDELVMWARPHPHDATATSDSIGKPTGYSYTEDYLYAVVMTTEAATVTLTSGSTTESFSVEAGLTKLKISLAAGSISGTITRSGSTVASYDAGSDFSYTTSPTTYNYNYFVGSSSS</sequence>